<feature type="compositionally biased region" description="Basic and acidic residues" evidence="7">
    <location>
        <begin position="141"/>
        <end position="172"/>
    </location>
</feature>
<dbReference type="Gene3D" id="3.30.50.10">
    <property type="entry name" value="Erythroid Transcription Factor GATA-1, subunit A"/>
    <property type="match status" value="3"/>
</dbReference>
<comment type="caution">
    <text evidence="9">The sequence shown here is derived from an EMBL/GenBank/DDBJ whole genome shotgun (WGS) entry which is preliminary data.</text>
</comment>
<keyword evidence="10" id="KW-1185">Reference proteome</keyword>
<accession>A0ABR1YGP3</accession>
<keyword evidence="1" id="KW-0479">Metal-binding</keyword>
<dbReference type="Pfam" id="PF00320">
    <property type="entry name" value="GATA"/>
    <property type="match status" value="2"/>
</dbReference>
<dbReference type="InterPro" id="IPR000679">
    <property type="entry name" value="Znf_GATA"/>
</dbReference>
<evidence type="ECO:0000256" key="4">
    <source>
        <dbReference type="ARBA" id="ARBA00023015"/>
    </source>
</evidence>
<feature type="compositionally biased region" description="Basic and acidic residues" evidence="7">
    <location>
        <begin position="410"/>
        <end position="421"/>
    </location>
</feature>
<feature type="domain" description="GATA-type" evidence="8">
    <location>
        <begin position="294"/>
        <end position="320"/>
    </location>
</feature>
<dbReference type="Proteomes" id="UP001492380">
    <property type="component" value="Unassembled WGS sequence"/>
</dbReference>
<feature type="compositionally biased region" description="Polar residues" evidence="7">
    <location>
        <begin position="336"/>
        <end position="349"/>
    </location>
</feature>
<feature type="region of interest" description="Disordered" evidence="7">
    <location>
        <begin position="1"/>
        <end position="85"/>
    </location>
</feature>
<evidence type="ECO:0000313" key="9">
    <source>
        <dbReference type="EMBL" id="KAK8228809.1"/>
    </source>
</evidence>
<evidence type="ECO:0000256" key="3">
    <source>
        <dbReference type="ARBA" id="ARBA00022833"/>
    </source>
</evidence>
<dbReference type="CDD" id="cd00202">
    <property type="entry name" value="ZnF_GATA"/>
    <property type="match status" value="1"/>
</dbReference>
<dbReference type="PANTHER" id="PTHR47172">
    <property type="entry name" value="OS01G0976800 PROTEIN"/>
    <property type="match status" value="1"/>
</dbReference>
<dbReference type="InterPro" id="IPR013088">
    <property type="entry name" value="Znf_NHR/GATA"/>
</dbReference>
<dbReference type="EMBL" id="JBBWRZ010000009">
    <property type="protein sequence ID" value="KAK8228809.1"/>
    <property type="molecule type" value="Genomic_DNA"/>
</dbReference>
<feature type="compositionally biased region" description="Polar residues" evidence="7">
    <location>
        <begin position="435"/>
        <end position="451"/>
    </location>
</feature>
<evidence type="ECO:0000256" key="6">
    <source>
        <dbReference type="PROSITE-ProRule" id="PRU00094"/>
    </source>
</evidence>
<evidence type="ECO:0000256" key="1">
    <source>
        <dbReference type="ARBA" id="ARBA00022723"/>
    </source>
</evidence>
<feature type="region of interest" description="Disordered" evidence="7">
    <location>
        <begin position="128"/>
        <end position="188"/>
    </location>
</feature>
<evidence type="ECO:0000313" key="10">
    <source>
        <dbReference type="Proteomes" id="UP001492380"/>
    </source>
</evidence>
<feature type="compositionally biased region" description="Low complexity" evidence="7">
    <location>
        <begin position="10"/>
        <end position="20"/>
    </location>
</feature>
<dbReference type="PANTHER" id="PTHR47172:SF24">
    <property type="entry name" value="GATA ZINC FINGER DOMAIN-CONTAINING PROTEIN 14-RELATED"/>
    <property type="match status" value="1"/>
</dbReference>
<keyword evidence="5" id="KW-0804">Transcription</keyword>
<dbReference type="PROSITE" id="PS00344">
    <property type="entry name" value="GATA_ZN_FINGER_1"/>
    <property type="match status" value="1"/>
</dbReference>
<feature type="compositionally biased region" description="Polar residues" evidence="7">
    <location>
        <begin position="23"/>
        <end position="36"/>
    </location>
</feature>
<protein>
    <recommendedName>
        <fullName evidence="8">GATA-type domain-containing protein</fullName>
    </recommendedName>
</protein>
<keyword evidence="2 6" id="KW-0863">Zinc-finger</keyword>
<gene>
    <name evidence="9" type="ORF">HDK90DRAFT_337031</name>
</gene>
<feature type="region of interest" description="Disordered" evidence="7">
    <location>
        <begin position="228"/>
        <end position="462"/>
    </location>
</feature>
<keyword evidence="3" id="KW-0862">Zinc</keyword>
<name>A0ABR1YGP3_9PEZI</name>
<evidence type="ECO:0000256" key="5">
    <source>
        <dbReference type="ARBA" id="ARBA00023163"/>
    </source>
</evidence>
<feature type="compositionally biased region" description="Basic and acidic residues" evidence="7">
    <location>
        <begin position="46"/>
        <end position="55"/>
    </location>
</feature>
<evidence type="ECO:0000256" key="2">
    <source>
        <dbReference type="ARBA" id="ARBA00022771"/>
    </source>
</evidence>
<dbReference type="SMART" id="SM00401">
    <property type="entry name" value="ZnF_GATA"/>
    <property type="match status" value="3"/>
</dbReference>
<dbReference type="PROSITE" id="PS50114">
    <property type="entry name" value="GATA_ZN_FINGER_2"/>
    <property type="match status" value="2"/>
</dbReference>
<evidence type="ECO:0000256" key="7">
    <source>
        <dbReference type="SAM" id="MobiDB-lite"/>
    </source>
</evidence>
<feature type="compositionally biased region" description="Basic residues" evidence="7">
    <location>
        <begin position="385"/>
        <end position="400"/>
    </location>
</feature>
<evidence type="ECO:0000259" key="8">
    <source>
        <dbReference type="PROSITE" id="PS50114"/>
    </source>
</evidence>
<keyword evidence="4" id="KW-0805">Transcription regulation</keyword>
<reference evidence="9 10" key="1">
    <citation type="submission" date="2024-04" db="EMBL/GenBank/DDBJ databases">
        <title>Phyllosticta paracitricarpa is synonymous to the EU quarantine fungus P. citricarpa based on phylogenomic analyses.</title>
        <authorList>
            <consortium name="Lawrence Berkeley National Laboratory"/>
            <person name="Van Ingen-Buijs V.A."/>
            <person name="Van Westerhoven A.C."/>
            <person name="Haridas S."/>
            <person name="Skiadas P."/>
            <person name="Martin F."/>
            <person name="Groenewald J.Z."/>
            <person name="Crous P.W."/>
            <person name="Seidl M.F."/>
        </authorList>
    </citation>
    <scope>NUCLEOTIDE SEQUENCE [LARGE SCALE GENOMIC DNA]</scope>
    <source>
        <strain evidence="9 10">CBS 123374</strain>
    </source>
</reference>
<proteinExistence type="predicted"/>
<feature type="domain" description="GATA-type" evidence="8">
    <location>
        <begin position="183"/>
        <end position="214"/>
    </location>
</feature>
<organism evidence="9 10">
    <name type="scientific">Phyllosticta capitalensis</name>
    <dbReference type="NCBI Taxonomy" id="121624"/>
    <lineage>
        <taxon>Eukaryota</taxon>
        <taxon>Fungi</taxon>
        <taxon>Dikarya</taxon>
        <taxon>Ascomycota</taxon>
        <taxon>Pezizomycotina</taxon>
        <taxon>Dothideomycetes</taxon>
        <taxon>Dothideomycetes incertae sedis</taxon>
        <taxon>Botryosphaeriales</taxon>
        <taxon>Phyllostictaceae</taxon>
        <taxon>Phyllosticta</taxon>
    </lineage>
</organism>
<sequence length="700" mass="77194">MEPNSDDESSLSSLDLLDLDGYSTPQSLRQQVNEEQSIYKLSPSGSKDHGSDDPSLRLVSQIMEPPGHILDRQEQIGQGSSNNKELRPEGLACFECGTTEPGQRRKGPRGPNTLCNRCGMRWLKGKKADFSNGESSCSKTHSTDTRASNRDPNRREEIGHSSCNNKRDETRTTKLPKMPKNRHPDGSACLECGVRESISWRAGPTGPKTLCNACACRLWGMKKKEKRIREEEDLNSSAAPTSREAHGPSSLRPNTLSRPPGKQHLSATQGLRTADSKDDSRTMKKHKGSGEIACADCGKCNPKRWRKGPNGPKTYCDACGHRRVRKKKKEEERQRQNATGAGSHLSGSGSEDDVSVRLSRNNTQPRLTRKSTPDRKNNHPPTRPRAARKSAPSHHPRMLPRRSPTPPGHPDQDSRANDRDSTTASSGGDSVRSFAISNNMMSLPKNHSPSAGNAPGAAQDSQMADTFVQESTDVEIHGTKRSRQDFPDEGLDKEEWLRGMALGALQSQKEQAHQLLAPQQPTRTSPLRVTPRHQALLETPQLDRSLEPRIAGIARIFEDFLLRGNVRFLDATASYYLSAAIISLRAAATVSRLSAAANRHIDVLSRAVDELARASNMAQQIRDQGYFAHCNDQTLESLELGPLSEADREFFPFVGPETSPLVALLLDNEAETRCSGSEQLEHPENTAPMVRRLMRGEPIP</sequence>
<dbReference type="SUPFAM" id="SSF57716">
    <property type="entry name" value="Glucocorticoid receptor-like (DNA-binding domain)"/>
    <property type="match status" value="3"/>
</dbReference>